<dbReference type="EMBL" id="PCVK01000035">
    <property type="protein sequence ID" value="PIQ71817.1"/>
    <property type="molecule type" value="Genomic_DNA"/>
</dbReference>
<organism evidence="8 9">
    <name type="scientific">Candidatus Roizmanbacteria bacterium CG11_big_fil_rev_8_21_14_0_20_37_16</name>
    <dbReference type="NCBI Taxonomy" id="1974857"/>
    <lineage>
        <taxon>Bacteria</taxon>
        <taxon>Candidatus Roizmaniibacteriota</taxon>
    </lineage>
</organism>
<evidence type="ECO:0000256" key="4">
    <source>
        <dbReference type="ARBA" id="ARBA00023027"/>
    </source>
</evidence>
<keyword evidence="1 6" id="KW-0547">Nucleotide-binding</keyword>
<evidence type="ECO:0000313" key="8">
    <source>
        <dbReference type="EMBL" id="PIQ71817.1"/>
    </source>
</evidence>
<keyword evidence="4 6" id="KW-0520">NAD</keyword>
<keyword evidence="5 6" id="KW-0456">Lyase</keyword>
<feature type="binding site" evidence="6">
    <location>
        <position position="159"/>
    </location>
    <ligand>
        <name>(6S)-NADPHX</name>
        <dbReference type="ChEBI" id="CHEBI:64076"/>
    </ligand>
</feature>
<feature type="domain" description="YjeF C-terminal" evidence="7">
    <location>
        <begin position="10"/>
        <end position="283"/>
    </location>
</feature>
<evidence type="ECO:0000256" key="6">
    <source>
        <dbReference type="HAMAP-Rule" id="MF_01965"/>
    </source>
</evidence>
<reference evidence="8 9" key="1">
    <citation type="submission" date="2017-09" db="EMBL/GenBank/DDBJ databases">
        <title>Depth-based differentiation of microbial function through sediment-hosted aquifers and enrichment of novel symbionts in the deep terrestrial subsurface.</title>
        <authorList>
            <person name="Probst A.J."/>
            <person name="Ladd B."/>
            <person name="Jarett J.K."/>
            <person name="Geller-Mcgrath D.E."/>
            <person name="Sieber C.M."/>
            <person name="Emerson J.B."/>
            <person name="Anantharaman K."/>
            <person name="Thomas B.C."/>
            <person name="Malmstrom R."/>
            <person name="Stieglmeier M."/>
            <person name="Klingl A."/>
            <person name="Woyke T."/>
            <person name="Ryan C.M."/>
            <person name="Banfield J.F."/>
        </authorList>
    </citation>
    <scope>NUCLEOTIDE SEQUENCE [LARGE SCALE GENOMIC DNA]</scope>
    <source>
        <strain evidence="8">CG11_big_fil_rev_8_21_14_0_20_37_16</strain>
    </source>
</reference>
<dbReference type="SUPFAM" id="SSF53613">
    <property type="entry name" value="Ribokinase-like"/>
    <property type="match status" value="1"/>
</dbReference>
<dbReference type="Proteomes" id="UP000229497">
    <property type="component" value="Unassembled WGS sequence"/>
</dbReference>
<comment type="caution">
    <text evidence="8">The sequence shown here is derived from an EMBL/GenBank/DDBJ whole genome shotgun (WGS) entry which is preliminary data.</text>
</comment>
<dbReference type="CDD" id="cd01171">
    <property type="entry name" value="YXKO-related"/>
    <property type="match status" value="1"/>
</dbReference>
<evidence type="ECO:0000313" key="9">
    <source>
        <dbReference type="Proteomes" id="UP000229497"/>
    </source>
</evidence>
<dbReference type="InterPro" id="IPR029056">
    <property type="entry name" value="Ribokinase-like"/>
</dbReference>
<dbReference type="PROSITE" id="PS51383">
    <property type="entry name" value="YJEF_C_3"/>
    <property type="match status" value="1"/>
</dbReference>
<comment type="catalytic activity">
    <reaction evidence="6">
        <text>(6S)-NADPHX + ADP = AMP + phosphate + NADPH + H(+)</text>
        <dbReference type="Rhea" id="RHEA:32235"/>
        <dbReference type="ChEBI" id="CHEBI:15378"/>
        <dbReference type="ChEBI" id="CHEBI:43474"/>
        <dbReference type="ChEBI" id="CHEBI:57783"/>
        <dbReference type="ChEBI" id="CHEBI:64076"/>
        <dbReference type="ChEBI" id="CHEBI:456215"/>
        <dbReference type="ChEBI" id="CHEBI:456216"/>
        <dbReference type="EC" id="4.2.1.136"/>
    </reaction>
</comment>
<dbReference type="GO" id="GO:0046496">
    <property type="term" value="P:nicotinamide nucleotide metabolic process"/>
    <property type="evidence" value="ECO:0007669"/>
    <property type="project" value="UniProtKB-UniRule"/>
</dbReference>
<name>A0A2H0KKM9_9BACT</name>
<keyword evidence="2 6" id="KW-0067">ATP-binding</keyword>
<evidence type="ECO:0000256" key="5">
    <source>
        <dbReference type="ARBA" id="ARBA00023239"/>
    </source>
</evidence>
<keyword evidence="3 6" id="KW-0521">NADP</keyword>
<feature type="binding site" evidence="6">
    <location>
        <position position="105"/>
    </location>
    <ligand>
        <name>(6S)-NADPHX</name>
        <dbReference type="ChEBI" id="CHEBI:64076"/>
    </ligand>
</feature>
<dbReference type="EC" id="4.2.1.136" evidence="6"/>
<evidence type="ECO:0000256" key="2">
    <source>
        <dbReference type="ARBA" id="ARBA00022840"/>
    </source>
</evidence>
<dbReference type="GO" id="GO:0110051">
    <property type="term" value="P:metabolite repair"/>
    <property type="evidence" value="ECO:0007669"/>
    <property type="project" value="TreeGrafter"/>
</dbReference>
<dbReference type="InterPro" id="IPR000631">
    <property type="entry name" value="CARKD"/>
</dbReference>
<proteinExistence type="inferred from homology"/>
<feature type="binding site" evidence="6">
    <location>
        <position position="226"/>
    </location>
    <ligand>
        <name>(6S)-NADPHX</name>
        <dbReference type="ChEBI" id="CHEBI:64076"/>
    </ligand>
</feature>
<sequence>MNISTNDIAAISPYLRQISMPQSVSHKGQNGRVLIIGGSSLFHGAVLWSAEAAAHIADMVHVSSTIENNDIIKSLKTMWQTGMVIPQKEISHYASEDSVILIGNGMMRVGEEGEYTKKIVHDLITQFPDKQFVFDAGALQVMDPHWLTLLHRKAIITPHQKEFQTLFGVDIKDLSMDEKENTVNKKAREFNAIILLKAVEDIISDGIKTVRVHGGNAGLTKGGTGDILAGLVAGLSSTSDPFPSAIISSVVLKRTAEELFTIKGYWYTVRDILSSFPGVFHSLVHHS</sequence>
<evidence type="ECO:0000256" key="3">
    <source>
        <dbReference type="ARBA" id="ARBA00022857"/>
    </source>
</evidence>
<gene>
    <name evidence="6" type="primary">nnrD</name>
    <name evidence="8" type="ORF">COV87_01290</name>
</gene>
<evidence type="ECO:0000256" key="1">
    <source>
        <dbReference type="ARBA" id="ARBA00022741"/>
    </source>
</evidence>
<accession>A0A2H0KKM9</accession>
<feature type="binding site" evidence="6">
    <location>
        <position position="45"/>
    </location>
    <ligand>
        <name>(6S)-NADPHX</name>
        <dbReference type="ChEBI" id="CHEBI:64076"/>
    </ligand>
</feature>
<dbReference type="PANTHER" id="PTHR12592">
    <property type="entry name" value="ATP-DEPENDENT (S)-NAD(P)H-HYDRATE DEHYDRATASE FAMILY MEMBER"/>
    <property type="match status" value="1"/>
</dbReference>
<dbReference type="AlphaFoldDB" id="A0A2H0KKM9"/>
<feature type="binding site" evidence="6">
    <location>
        <position position="225"/>
    </location>
    <ligand>
        <name>AMP</name>
        <dbReference type="ChEBI" id="CHEBI:456215"/>
    </ligand>
</feature>
<comment type="caution">
    <text evidence="6">Lacks conserved residue(s) required for the propagation of feature annotation.</text>
</comment>
<comment type="subunit">
    <text evidence="6">Homotetramer.</text>
</comment>
<dbReference type="HAMAP" id="MF_01965">
    <property type="entry name" value="NADHX_dehydratase"/>
    <property type="match status" value="1"/>
</dbReference>
<comment type="similarity">
    <text evidence="6">Belongs to the NnrD/CARKD family.</text>
</comment>
<evidence type="ECO:0000259" key="7">
    <source>
        <dbReference type="PROSITE" id="PS51383"/>
    </source>
</evidence>
<comment type="function">
    <text evidence="6">Catalyzes the dehydration of the S-form of NAD(P)HX at the expense of ADP, which is converted to AMP. Together with NAD(P)HX epimerase, which catalyzes the epimerization of the S- and R-forms, the enzyme allows the repair of both epimers of NAD(P)HX, a damaged form of NAD(P)H that is a result of enzymatic or heat-dependent hydration.</text>
</comment>
<protein>
    <recommendedName>
        <fullName evidence="6">ADP-dependent (S)-NAD(P)H-hydrate dehydratase</fullName>
        <ecNumber evidence="6">4.2.1.136</ecNumber>
    </recommendedName>
    <alternativeName>
        <fullName evidence="6">ADP-dependent NAD(P)HX dehydratase</fullName>
    </alternativeName>
</protein>
<dbReference type="NCBIfam" id="TIGR00196">
    <property type="entry name" value="yjeF_cterm"/>
    <property type="match status" value="1"/>
</dbReference>
<dbReference type="PANTHER" id="PTHR12592:SF0">
    <property type="entry name" value="ATP-DEPENDENT (S)-NAD(P)H-HYDRATE DEHYDRATASE"/>
    <property type="match status" value="1"/>
</dbReference>
<dbReference type="Gene3D" id="3.40.1190.20">
    <property type="match status" value="1"/>
</dbReference>
<dbReference type="GO" id="GO:0052855">
    <property type="term" value="F:ADP-dependent NAD(P)H-hydrate dehydratase activity"/>
    <property type="evidence" value="ECO:0007669"/>
    <property type="project" value="UniProtKB-UniRule"/>
</dbReference>
<comment type="cofactor">
    <cofactor evidence="6">
        <name>Mg(2+)</name>
        <dbReference type="ChEBI" id="CHEBI:18420"/>
    </cofactor>
</comment>
<dbReference type="Pfam" id="PF01256">
    <property type="entry name" value="Carb_kinase"/>
    <property type="match status" value="1"/>
</dbReference>
<dbReference type="GO" id="GO:0005524">
    <property type="term" value="F:ATP binding"/>
    <property type="evidence" value="ECO:0007669"/>
    <property type="project" value="UniProtKB-KW"/>
</dbReference>
<comment type="catalytic activity">
    <reaction evidence="6">
        <text>(6S)-NADHX + ADP = AMP + phosphate + NADH + H(+)</text>
        <dbReference type="Rhea" id="RHEA:32223"/>
        <dbReference type="ChEBI" id="CHEBI:15378"/>
        <dbReference type="ChEBI" id="CHEBI:43474"/>
        <dbReference type="ChEBI" id="CHEBI:57945"/>
        <dbReference type="ChEBI" id="CHEBI:64074"/>
        <dbReference type="ChEBI" id="CHEBI:456215"/>
        <dbReference type="ChEBI" id="CHEBI:456216"/>
        <dbReference type="EC" id="4.2.1.136"/>
    </reaction>
</comment>